<dbReference type="EMBL" id="AM398681">
    <property type="protein sequence ID" value="CAL43890.1"/>
    <property type="molecule type" value="Genomic_DNA"/>
</dbReference>
<dbReference type="AlphaFoldDB" id="A6H0L7"/>
<reference evidence="1 2" key="1">
    <citation type="journal article" date="2007" name="Nat. Biotechnol.">
        <title>Complete genome sequence of the fish pathogen Flavobacterium psychrophilum.</title>
        <authorList>
            <person name="Duchaud E."/>
            <person name="Boussaha M."/>
            <person name="Loux V."/>
            <person name="Bernardet J.F."/>
            <person name="Michel C."/>
            <person name="Kerouault B."/>
            <person name="Mondot S."/>
            <person name="Nicolas P."/>
            <person name="Bossy R."/>
            <person name="Caron C."/>
            <person name="Bessieres P."/>
            <person name="Gibrat J.F."/>
            <person name="Claverol S."/>
            <person name="Dumetz F."/>
            <person name="Le Henaff M."/>
            <person name="Benmansour A."/>
        </authorList>
    </citation>
    <scope>NUCLEOTIDE SEQUENCE [LARGE SCALE GENOMIC DNA]</scope>
    <source>
        <strain evidence="2">ATCC 49511 / DSM 21280 / CIP 103535 / JIP02/86</strain>
    </source>
</reference>
<keyword evidence="2" id="KW-1185">Reference proteome</keyword>
<protein>
    <recommendedName>
        <fullName evidence="3">Type II toxin-antitoxin system HicA family toxin</fullName>
    </recommendedName>
</protein>
<evidence type="ECO:0008006" key="3">
    <source>
        <dbReference type="Google" id="ProtNLM"/>
    </source>
</evidence>
<dbReference type="KEGG" id="fps:FP1824"/>
<dbReference type="HOGENOM" id="CLU_2649174_0_0_10"/>
<dbReference type="PATRIC" id="fig|402612.5.peg.1849"/>
<dbReference type="RefSeq" id="WP_011963931.1">
    <property type="nucleotide sequence ID" value="NC_009613.3"/>
</dbReference>
<name>A6H0L7_FLAPJ</name>
<proteinExistence type="predicted"/>
<dbReference type="EnsemblBacteria" id="CAL43890">
    <property type="protein sequence ID" value="CAL43890"/>
    <property type="gene ID" value="FP1824"/>
</dbReference>
<evidence type="ECO:0000313" key="1">
    <source>
        <dbReference type="EMBL" id="CAL43890.1"/>
    </source>
</evidence>
<gene>
    <name evidence="1" type="ordered locus">FP1824</name>
</gene>
<dbReference type="OrthoDB" id="680615at2"/>
<evidence type="ECO:0000313" key="2">
    <source>
        <dbReference type="Proteomes" id="UP000006394"/>
    </source>
</evidence>
<sequence>MNTYKLSNIPLKTMLWFLEHNGLKQINIEGGYAKYTRADLLRPIIIQTHICPVPDFIVSQILKHLGYNKKTLLIFP</sequence>
<accession>A6H0L7</accession>
<dbReference type="GeneID" id="66551989"/>
<organism evidence="1 2">
    <name type="scientific">Flavobacterium psychrophilum (strain ATCC 49511 / DSM 21280 / CIP 103535 / JIP02/86)</name>
    <dbReference type="NCBI Taxonomy" id="402612"/>
    <lineage>
        <taxon>Bacteria</taxon>
        <taxon>Pseudomonadati</taxon>
        <taxon>Bacteroidota</taxon>
        <taxon>Flavobacteriia</taxon>
        <taxon>Flavobacteriales</taxon>
        <taxon>Flavobacteriaceae</taxon>
        <taxon>Flavobacterium</taxon>
    </lineage>
</organism>
<dbReference type="Proteomes" id="UP000006394">
    <property type="component" value="Chromosome"/>
</dbReference>